<dbReference type="AlphaFoldDB" id="A0A9P7QUV4"/>
<comment type="caution">
    <text evidence="2">The sequence shown here is derived from an EMBL/GenBank/DDBJ whole genome shotgun (WGS) entry which is preliminary data.</text>
</comment>
<gene>
    <name evidence="2" type="ORF">JMJ77_013653</name>
</gene>
<dbReference type="Proteomes" id="UP000699042">
    <property type="component" value="Unassembled WGS sequence"/>
</dbReference>
<evidence type="ECO:0000313" key="2">
    <source>
        <dbReference type="EMBL" id="KAG7040656.1"/>
    </source>
</evidence>
<sequence length="71" mass="8150">MPPPDRGPVARRSGKLASLSLHSPSRRHHDLRTLEVVPGSPQWRKARGTASYWMMQRRGSQLFLRPQARHV</sequence>
<protein>
    <submittedName>
        <fullName evidence="2">Uncharacterized protein</fullName>
    </submittedName>
</protein>
<name>A0A9P7QUV4_9PEZI</name>
<evidence type="ECO:0000256" key="1">
    <source>
        <dbReference type="SAM" id="MobiDB-lite"/>
    </source>
</evidence>
<evidence type="ECO:0000313" key="3">
    <source>
        <dbReference type="Proteomes" id="UP000699042"/>
    </source>
</evidence>
<feature type="region of interest" description="Disordered" evidence="1">
    <location>
        <begin position="1"/>
        <end position="27"/>
    </location>
</feature>
<proteinExistence type="predicted"/>
<organism evidence="2 3">
    <name type="scientific">Colletotrichum scovillei</name>
    <dbReference type="NCBI Taxonomy" id="1209932"/>
    <lineage>
        <taxon>Eukaryota</taxon>
        <taxon>Fungi</taxon>
        <taxon>Dikarya</taxon>
        <taxon>Ascomycota</taxon>
        <taxon>Pezizomycotina</taxon>
        <taxon>Sordariomycetes</taxon>
        <taxon>Hypocreomycetidae</taxon>
        <taxon>Glomerellales</taxon>
        <taxon>Glomerellaceae</taxon>
        <taxon>Colletotrichum</taxon>
        <taxon>Colletotrichum acutatum species complex</taxon>
    </lineage>
</organism>
<accession>A0A9P7QUV4</accession>
<dbReference type="EMBL" id="JAESDN010000021">
    <property type="protein sequence ID" value="KAG7040656.1"/>
    <property type="molecule type" value="Genomic_DNA"/>
</dbReference>
<reference evidence="2" key="1">
    <citation type="submission" date="2021-05" db="EMBL/GenBank/DDBJ databases">
        <title>Comparative genomics of three Colletotrichum scovillei strains and genetic complementation revealed genes involved fungal growth and virulence on chili pepper.</title>
        <authorList>
            <person name="Hsieh D.-K."/>
            <person name="Chuang S.-C."/>
            <person name="Chen C.-Y."/>
            <person name="Chao Y.-T."/>
            <person name="Lu M.-Y.J."/>
            <person name="Lee M.-H."/>
            <person name="Shih M.-C."/>
        </authorList>
    </citation>
    <scope>NUCLEOTIDE SEQUENCE</scope>
    <source>
        <strain evidence="2">Coll-153</strain>
    </source>
</reference>
<keyword evidence="3" id="KW-1185">Reference proteome</keyword>